<evidence type="ECO:0000256" key="4">
    <source>
        <dbReference type="ARBA" id="ARBA00023186"/>
    </source>
</evidence>
<dbReference type="InterPro" id="IPR020575">
    <property type="entry name" value="Hsp90_N"/>
</dbReference>
<dbReference type="Pfam" id="PF13589">
    <property type="entry name" value="HATPase_c_3"/>
    <property type="match status" value="1"/>
</dbReference>
<reference evidence="7 8" key="1">
    <citation type="submission" date="2018-06" db="EMBL/GenBank/DDBJ databases">
        <title>Complete genome of Desulfovibrio marinus P48SEP.</title>
        <authorList>
            <person name="Crispim J.S."/>
            <person name="Vidigal P.M.P."/>
            <person name="Silva L.C.F."/>
            <person name="Araujo L.C."/>
            <person name="Laguardia C.N."/>
            <person name="Dias R.S."/>
            <person name="Sousa M.P."/>
            <person name="Paula S.O."/>
            <person name="Silva C."/>
        </authorList>
    </citation>
    <scope>NUCLEOTIDE SEQUENCE [LARGE SCALE GENOMIC DNA]</scope>
    <source>
        <strain evidence="7 8">P48SEP</strain>
    </source>
</reference>
<dbReference type="GO" id="GO:0005524">
    <property type="term" value="F:ATP binding"/>
    <property type="evidence" value="ECO:0007669"/>
    <property type="project" value="UniProtKB-UniRule"/>
</dbReference>
<dbReference type="RefSeq" id="WP_144307321.1">
    <property type="nucleotide sequence ID" value="NZ_QMIF01000022.1"/>
</dbReference>
<keyword evidence="5" id="KW-0963">Cytoplasm</keyword>
<dbReference type="GO" id="GO:0016887">
    <property type="term" value="F:ATP hydrolysis activity"/>
    <property type="evidence" value="ECO:0007669"/>
    <property type="project" value="InterPro"/>
</dbReference>
<feature type="binding site" evidence="6">
    <location>
        <position position="337"/>
    </location>
    <ligand>
        <name>ATP</name>
        <dbReference type="ChEBI" id="CHEBI:30616"/>
    </ligand>
</feature>
<evidence type="ECO:0000256" key="6">
    <source>
        <dbReference type="PIRSR" id="PIRSR002583-1"/>
    </source>
</evidence>
<dbReference type="InterPro" id="IPR036890">
    <property type="entry name" value="HATPase_C_sf"/>
</dbReference>
<dbReference type="InterPro" id="IPR020568">
    <property type="entry name" value="Ribosomal_Su5_D2-typ_SF"/>
</dbReference>
<feature type="binding site" evidence="6">
    <location>
        <position position="101"/>
    </location>
    <ligand>
        <name>ATP</name>
        <dbReference type="ChEBI" id="CHEBI:30616"/>
    </ligand>
</feature>
<dbReference type="NCBIfam" id="NF003555">
    <property type="entry name" value="PRK05218.1"/>
    <property type="match status" value="1"/>
</dbReference>
<dbReference type="SUPFAM" id="SSF110942">
    <property type="entry name" value="HSP90 C-terminal domain"/>
    <property type="match status" value="1"/>
</dbReference>
<dbReference type="CDD" id="cd16927">
    <property type="entry name" value="HATPase_Hsp90-like"/>
    <property type="match status" value="1"/>
</dbReference>
<dbReference type="GO" id="GO:0051082">
    <property type="term" value="F:unfolded protein binding"/>
    <property type="evidence" value="ECO:0007669"/>
    <property type="project" value="UniProtKB-UniRule"/>
</dbReference>
<proteinExistence type="inferred from homology"/>
<comment type="caution">
    <text evidence="7">The sequence shown here is derived from an EMBL/GenBank/DDBJ whole genome shotgun (WGS) entry which is preliminary data.</text>
</comment>
<dbReference type="OrthoDB" id="9802640at2"/>
<dbReference type="Gene3D" id="3.40.50.11260">
    <property type="match status" value="1"/>
</dbReference>
<protein>
    <recommendedName>
        <fullName evidence="5">Chaperone protein HtpG</fullName>
    </recommendedName>
    <alternativeName>
        <fullName evidence="5">Heat shock protein HtpG</fullName>
    </alternativeName>
    <alternativeName>
        <fullName evidence="5">High temperature protein G</fullName>
    </alternativeName>
</protein>
<dbReference type="InterPro" id="IPR001404">
    <property type="entry name" value="Hsp90_fam"/>
</dbReference>
<comment type="caution">
    <text evidence="5">Lacks conserved residue(s) required for the propagation of feature annotation.</text>
</comment>
<comment type="subunit">
    <text evidence="5">Homodimer.</text>
</comment>
<evidence type="ECO:0000313" key="8">
    <source>
        <dbReference type="Proteomes" id="UP000434052"/>
    </source>
</evidence>
<dbReference type="PROSITE" id="PS00298">
    <property type="entry name" value="HSP90"/>
    <property type="match status" value="1"/>
</dbReference>
<name>A0A6P1ZC52_9BACT</name>
<feature type="binding site" evidence="6">
    <location>
        <position position="82"/>
    </location>
    <ligand>
        <name>ATP</name>
        <dbReference type="ChEBI" id="CHEBI:30616"/>
    </ligand>
</feature>
<organism evidence="7 8">
    <name type="scientific">Oceanidesulfovibrio marinus</name>
    <dbReference type="NCBI Taxonomy" id="370038"/>
    <lineage>
        <taxon>Bacteria</taxon>
        <taxon>Pseudomonadati</taxon>
        <taxon>Thermodesulfobacteriota</taxon>
        <taxon>Desulfovibrionia</taxon>
        <taxon>Desulfovibrionales</taxon>
        <taxon>Desulfovibrionaceae</taxon>
        <taxon>Oceanidesulfovibrio</taxon>
    </lineage>
</organism>
<evidence type="ECO:0000256" key="5">
    <source>
        <dbReference type="HAMAP-Rule" id="MF_00505"/>
    </source>
</evidence>
<dbReference type="EMBL" id="QMIF01000022">
    <property type="protein sequence ID" value="TVM30531.1"/>
    <property type="molecule type" value="Genomic_DNA"/>
</dbReference>
<feature type="binding site" evidence="6">
    <location>
        <begin position="102"/>
        <end position="103"/>
    </location>
    <ligand>
        <name>ATP</name>
        <dbReference type="ChEBI" id="CHEBI:30616"/>
    </ligand>
</feature>
<evidence type="ECO:0000256" key="2">
    <source>
        <dbReference type="ARBA" id="ARBA00022741"/>
    </source>
</evidence>
<dbReference type="HAMAP" id="MF_00505">
    <property type="entry name" value="HSP90"/>
    <property type="match status" value="1"/>
</dbReference>
<dbReference type="PIRSF" id="PIRSF002583">
    <property type="entry name" value="Hsp90"/>
    <property type="match status" value="1"/>
</dbReference>
<feature type="region of interest" description="C" evidence="5">
    <location>
        <begin position="561"/>
        <end position="646"/>
    </location>
</feature>
<dbReference type="Gene3D" id="3.30.565.10">
    <property type="entry name" value="Histidine kinase-like ATPase, C-terminal domain"/>
    <property type="match status" value="1"/>
</dbReference>
<comment type="subcellular location">
    <subcellularLocation>
        <location evidence="5">Cytoplasm</location>
    </subcellularLocation>
</comment>
<dbReference type="GO" id="GO:0005737">
    <property type="term" value="C:cytoplasm"/>
    <property type="evidence" value="ECO:0007669"/>
    <property type="project" value="UniProtKB-SubCell"/>
</dbReference>
<keyword evidence="2 5" id="KW-0547">Nucleotide-binding</keyword>
<keyword evidence="5" id="KW-0346">Stress response</keyword>
<dbReference type="SUPFAM" id="SSF54211">
    <property type="entry name" value="Ribosomal protein S5 domain 2-like"/>
    <property type="match status" value="1"/>
</dbReference>
<dbReference type="InterPro" id="IPR037196">
    <property type="entry name" value="HSP90_C"/>
</dbReference>
<dbReference type="AlphaFoldDB" id="A0A6P1ZC52"/>
<feature type="region of interest" description="A; substrate-binding" evidence="5">
    <location>
        <begin position="1"/>
        <end position="337"/>
    </location>
</feature>
<dbReference type="PRINTS" id="PR00775">
    <property type="entry name" value="HEATSHOCK90"/>
</dbReference>
<dbReference type="Gene3D" id="3.30.230.80">
    <property type="match status" value="1"/>
</dbReference>
<evidence type="ECO:0000256" key="1">
    <source>
        <dbReference type="ARBA" id="ARBA00008239"/>
    </source>
</evidence>
<dbReference type="Pfam" id="PF00183">
    <property type="entry name" value="HSP90"/>
    <property type="match status" value="1"/>
</dbReference>
<dbReference type="PANTHER" id="PTHR11528">
    <property type="entry name" value="HEAT SHOCK PROTEIN 90 FAMILY MEMBER"/>
    <property type="match status" value="1"/>
</dbReference>
<feature type="binding site" evidence="6">
    <location>
        <position position="36"/>
    </location>
    <ligand>
        <name>ATP</name>
        <dbReference type="ChEBI" id="CHEBI:30616"/>
    </ligand>
</feature>
<feature type="binding site" evidence="6">
    <location>
        <position position="187"/>
    </location>
    <ligand>
        <name>ATP</name>
        <dbReference type="ChEBI" id="CHEBI:30616"/>
    </ligand>
</feature>
<dbReference type="SUPFAM" id="SSF55874">
    <property type="entry name" value="ATPase domain of HSP90 chaperone/DNA topoisomerase II/histidine kinase"/>
    <property type="match status" value="1"/>
</dbReference>
<gene>
    <name evidence="5" type="primary">htpG</name>
    <name evidence="7" type="ORF">DQK91_20720</name>
</gene>
<comment type="function">
    <text evidence="5">Molecular chaperone. Has ATPase activity.</text>
</comment>
<comment type="similarity">
    <text evidence="1 5">Belongs to the heat shock protein 90 family.</text>
</comment>
<dbReference type="GO" id="GO:0140662">
    <property type="term" value="F:ATP-dependent protein folding chaperone"/>
    <property type="evidence" value="ECO:0007669"/>
    <property type="project" value="InterPro"/>
</dbReference>
<evidence type="ECO:0000256" key="3">
    <source>
        <dbReference type="ARBA" id="ARBA00022840"/>
    </source>
</evidence>
<feature type="binding site" evidence="6">
    <location>
        <position position="87"/>
    </location>
    <ligand>
        <name>ATP</name>
        <dbReference type="ChEBI" id="CHEBI:30616"/>
    </ligand>
</feature>
<sequence>MANTNAEQFEFKAEVSKLLNIITHSLYTNREIFLRELVSNASDALDKLRFEQSRGAEVAAPDLPLQISITMDEDAGTITVADTGLGMTHDELMENLGSIGKSGSEDFINKLAEAASESKAEGSADATSIIGRFGVGFYSVFMVADTVTVTTRPYIPGQHAYSWISDGAGTFSVQALESDADAPERGTRVTLHLREDAREYLNKNRLEQIIKTHSNFVAFDILLDGEKVNTTPALWREPKFQITPEQYNEFYTFQTLDTEAPLDVIHFSVDAPVQFTSLSFIPKRRSDLYQLSQGEYGLDLYVRRVLITKNFRELIPEYLGFLEGLVDTEDLPLNISRETLQENILIRKIASTVTKQTLSHLTTMAEKEPEKYAEFWEAHGPVFKHGYADFGNREKFGPLLRFNSSHHEDKSGLTSLDEYIGRMKENQNAVYYIAGTSREAIALNPHTEMFRSKGLEVLYLYEPIDEFVLETLGTYKEKQLQAAEQVKPEDLDAFPDVDEAAKTQAPELSDADRSTLDALLGRIKEILGERVTDVRVSARLTTSPAVLVSPDGSISSHMQKIMRTLQNETEPPQKAMELNPDHPLVRNLLAVYKKDPQDAYLSTAVEQLFESSLLLEGYLTDPYAMVERINSLLEKSSGWYLEVKGE</sequence>
<keyword evidence="4 5" id="KW-0143">Chaperone</keyword>
<accession>A0A6P1ZC52</accession>
<keyword evidence="3 5" id="KW-0067">ATP-binding</keyword>
<feature type="binding site" evidence="6">
    <location>
        <position position="40"/>
    </location>
    <ligand>
        <name>ATP</name>
        <dbReference type="ChEBI" id="CHEBI:30616"/>
    </ligand>
</feature>
<dbReference type="Proteomes" id="UP000434052">
    <property type="component" value="Unassembled WGS sequence"/>
</dbReference>
<feature type="binding site" evidence="6">
    <location>
        <position position="95"/>
    </location>
    <ligand>
        <name>ATP</name>
        <dbReference type="ChEBI" id="CHEBI:30616"/>
    </ligand>
</feature>
<evidence type="ECO:0000313" key="7">
    <source>
        <dbReference type="EMBL" id="TVM30531.1"/>
    </source>
</evidence>
<dbReference type="InterPro" id="IPR019805">
    <property type="entry name" value="Heat_shock_protein_90_CS"/>
</dbReference>
<dbReference type="Gene3D" id="1.20.120.790">
    <property type="entry name" value="Heat shock protein 90, C-terminal domain"/>
    <property type="match status" value="1"/>
</dbReference>